<dbReference type="InterPro" id="IPR010998">
    <property type="entry name" value="Integrase_recombinase_N"/>
</dbReference>
<dbReference type="Gene3D" id="1.10.150.130">
    <property type="match status" value="1"/>
</dbReference>
<dbReference type="EMBL" id="VJMI01004022">
    <property type="protein sequence ID" value="KAF0774315.1"/>
    <property type="molecule type" value="Genomic_DNA"/>
</dbReference>
<dbReference type="Proteomes" id="UP000469452">
    <property type="component" value="Unassembled WGS sequence"/>
</dbReference>
<dbReference type="InterPro" id="IPR011010">
    <property type="entry name" value="DNA_brk_join_enz"/>
</dbReference>
<reference evidence="3 4" key="1">
    <citation type="submission" date="2019-06" db="EMBL/GenBank/DDBJ databases">
        <title>Genomics analysis of Aphanomyces spp. identifies a new class of oomycete effector associated with host adaptation.</title>
        <authorList>
            <person name="Gaulin E."/>
        </authorList>
    </citation>
    <scope>NUCLEOTIDE SEQUENCE [LARGE SCALE GENOMIC DNA]</scope>
    <source>
        <strain evidence="3 4">E</strain>
    </source>
</reference>
<dbReference type="GO" id="GO:0015074">
    <property type="term" value="P:DNA integration"/>
    <property type="evidence" value="ECO:0007669"/>
    <property type="project" value="InterPro"/>
</dbReference>
<dbReference type="VEuPathDB" id="FungiDB:H257_12083"/>
<keyword evidence="2" id="KW-0233">DNA recombination</keyword>
<accession>A0A6A5AV96</accession>
<organism evidence="3 4">
    <name type="scientific">Aphanomyces astaci</name>
    <name type="common">Crayfish plague agent</name>
    <dbReference type="NCBI Taxonomy" id="112090"/>
    <lineage>
        <taxon>Eukaryota</taxon>
        <taxon>Sar</taxon>
        <taxon>Stramenopiles</taxon>
        <taxon>Oomycota</taxon>
        <taxon>Saprolegniomycetes</taxon>
        <taxon>Saprolegniales</taxon>
        <taxon>Verrucalvaceae</taxon>
        <taxon>Aphanomyces</taxon>
    </lineage>
</organism>
<dbReference type="SUPFAM" id="SSF56349">
    <property type="entry name" value="DNA breaking-rejoining enzymes"/>
    <property type="match status" value="1"/>
</dbReference>
<dbReference type="AlphaFoldDB" id="A0A6A5AV96"/>
<dbReference type="GO" id="GO:0003677">
    <property type="term" value="F:DNA binding"/>
    <property type="evidence" value="ECO:0007669"/>
    <property type="project" value="UniProtKB-KW"/>
</dbReference>
<evidence type="ECO:0000313" key="3">
    <source>
        <dbReference type="EMBL" id="KAF0774315.1"/>
    </source>
</evidence>
<dbReference type="Gene3D" id="1.10.443.10">
    <property type="entry name" value="Intergrase catalytic core"/>
    <property type="match status" value="1"/>
</dbReference>
<comment type="caution">
    <text evidence="3">The sequence shown here is derived from an EMBL/GenBank/DDBJ whole genome shotgun (WGS) entry which is preliminary data.</text>
</comment>
<protein>
    <submittedName>
        <fullName evidence="3">Uncharacterized protein</fullName>
    </submittedName>
</protein>
<gene>
    <name evidence="3" type="ORF">AaE_001985</name>
</gene>
<proteinExistence type="predicted"/>
<dbReference type="InterPro" id="IPR013762">
    <property type="entry name" value="Integrase-like_cat_sf"/>
</dbReference>
<dbReference type="VEuPathDB" id="FungiDB:H257_09049"/>
<evidence type="ECO:0000256" key="2">
    <source>
        <dbReference type="ARBA" id="ARBA00023172"/>
    </source>
</evidence>
<evidence type="ECO:0000313" key="4">
    <source>
        <dbReference type="Proteomes" id="UP000469452"/>
    </source>
</evidence>
<sequence length="693" mass="76855">MGRKRQADESEAEAGDDVIRLRLLEGTRQHYNTMVSHFKRWLQANNPVHVVGETIMLPLPENVCKMYLSYVSVKRDKQGNELLPRTYNTASTVNGYKSAIKFLYKESSMEVSSEVDSTLSAFSDGYKRHVAQMKQNGTMSINEGKSPVSFSGFVFLAAKALGNVSVHNQYLNVHCFLLFSWNLMARAASVGSIRYDHISWNGDAMVVKFGLIKNDQEGKPCFPKHVFANPMNPTICPVLSLAVLVFTRGSRREGTSTLVFGANAKKRFSAWLTKTCQVHRDEIVALGLSVEDLGTHSFRKGVATAITNTPGGPPMTSVWLRAGWSLGNVQGRYIFSGAGGDQFVGRCAAGLNVNADDFAILPPHFVGPALTLEQWEQVLPGYESHYPRTFRSALPFLLASIVHHRMWLSSTLPPTHPLFTPLLWTSGLLSSSVGKVRLGSLQNPSPVMQPSGVPPSVRLSDRLAAVETGLRDIVNVLGTQVAAVSKQVEKLFDSKLALPNSIISPWSSVENRITQFEERVLHQLSRPAPDVRDTDIITNPSVHTGCDVVPQTTPATTVMQHQMWNWGGKLHCVPEGFDFPTCCVSDLWGLWWFGIPVNSVAPLRLLRSWDLSQRDVVRLSKARRVIAVLVSYSGATVAQVSKMTSTAQLQLLPSCFLQLCHHVYGPQSSHELDNKHIDERSYITFYDLIRKKQ</sequence>
<evidence type="ECO:0000256" key="1">
    <source>
        <dbReference type="ARBA" id="ARBA00023125"/>
    </source>
</evidence>
<name>A0A6A5AV96_APHAT</name>
<keyword evidence="1" id="KW-0238">DNA-binding</keyword>
<dbReference type="GO" id="GO:0006310">
    <property type="term" value="P:DNA recombination"/>
    <property type="evidence" value="ECO:0007669"/>
    <property type="project" value="UniProtKB-KW"/>
</dbReference>